<dbReference type="EMBL" id="CM003371">
    <property type="protein sequence ID" value="KOM32253.1"/>
    <property type="molecule type" value="Genomic_DNA"/>
</dbReference>
<dbReference type="Proteomes" id="UP000053144">
    <property type="component" value="Chromosome 1"/>
</dbReference>
<reference evidence="2" key="1">
    <citation type="journal article" date="2015" name="Proc. Natl. Acad. Sci. U.S.A.">
        <title>Genome sequencing of adzuki bean (Vigna angularis) provides insight into high starch and low fat accumulation and domestication.</title>
        <authorList>
            <person name="Yang K."/>
            <person name="Tian Z."/>
            <person name="Chen C."/>
            <person name="Luo L."/>
            <person name="Zhao B."/>
            <person name="Wang Z."/>
            <person name="Yu L."/>
            <person name="Li Y."/>
            <person name="Sun Y."/>
            <person name="Li W."/>
            <person name="Chen Y."/>
            <person name="Li Y."/>
            <person name="Zhang Y."/>
            <person name="Ai D."/>
            <person name="Zhao J."/>
            <person name="Shang C."/>
            <person name="Ma Y."/>
            <person name="Wu B."/>
            <person name="Wang M."/>
            <person name="Gao L."/>
            <person name="Sun D."/>
            <person name="Zhang P."/>
            <person name="Guo F."/>
            <person name="Wang W."/>
            <person name="Li Y."/>
            <person name="Wang J."/>
            <person name="Varshney R.K."/>
            <person name="Wang J."/>
            <person name="Ling H.Q."/>
            <person name="Wan P."/>
        </authorList>
    </citation>
    <scope>NUCLEOTIDE SEQUENCE</scope>
    <source>
        <strain evidence="2">cv. Jingnong 6</strain>
    </source>
</reference>
<name>A0A0L9TNU3_PHAAN</name>
<sequence>MAERWRPDDRTVEVGRLGRARNGCEVEAKVRPSEWGHGRLLVGRSSKRTDVGSWTNIEANGRFLWRTGVEDLSDVAPSGWTLGAGRTLKRTDDSCGGRVLKTCRT</sequence>
<organism evidence="1 2">
    <name type="scientific">Phaseolus angularis</name>
    <name type="common">Azuki bean</name>
    <name type="synonym">Vigna angularis</name>
    <dbReference type="NCBI Taxonomy" id="3914"/>
    <lineage>
        <taxon>Eukaryota</taxon>
        <taxon>Viridiplantae</taxon>
        <taxon>Streptophyta</taxon>
        <taxon>Embryophyta</taxon>
        <taxon>Tracheophyta</taxon>
        <taxon>Spermatophyta</taxon>
        <taxon>Magnoliopsida</taxon>
        <taxon>eudicotyledons</taxon>
        <taxon>Gunneridae</taxon>
        <taxon>Pentapetalae</taxon>
        <taxon>rosids</taxon>
        <taxon>fabids</taxon>
        <taxon>Fabales</taxon>
        <taxon>Fabaceae</taxon>
        <taxon>Papilionoideae</taxon>
        <taxon>50 kb inversion clade</taxon>
        <taxon>NPAAA clade</taxon>
        <taxon>indigoferoid/millettioid clade</taxon>
        <taxon>Phaseoleae</taxon>
        <taxon>Vigna</taxon>
    </lineage>
</organism>
<evidence type="ECO:0000313" key="1">
    <source>
        <dbReference type="EMBL" id="KOM32253.1"/>
    </source>
</evidence>
<gene>
    <name evidence="1" type="ORF">LR48_Vigan01g180900</name>
</gene>
<dbReference type="Gramene" id="KOM32253">
    <property type="protein sequence ID" value="KOM32253"/>
    <property type="gene ID" value="LR48_Vigan01g180900"/>
</dbReference>
<protein>
    <submittedName>
        <fullName evidence="1">Uncharacterized protein</fullName>
    </submittedName>
</protein>
<proteinExistence type="predicted"/>
<evidence type="ECO:0000313" key="2">
    <source>
        <dbReference type="Proteomes" id="UP000053144"/>
    </source>
</evidence>
<accession>A0A0L9TNU3</accession>
<dbReference type="AlphaFoldDB" id="A0A0L9TNU3"/>